<evidence type="ECO:0000313" key="2">
    <source>
        <dbReference type="EMBL" id="KAF2091458.1"/>
    </source>
</evidence>
<keyword evidence="1" id="KW-0812">Transmembrane</keyword>
<accession>A0A9P4I0W2</accession>
<evidence type="ECO:0000256" key="1">
    <source>
        <dbReference type="SAM" id="Phobius"/>
    </source>
</evidence>
<dbReference type="EMBL" id="ML978711">
    <property type="protein sequence ID" value="KAF2091458.1"/>
    <property type="molecule type" value="Genomic_DNA"/>
</dbReference>
<reference evidence="2" key="1">
    <citation type="journal article" date="2020" name="Stud. Mycol.">
        <title>101 Dothideomycetes genomes: a test case for predicting lifestyles and emergence of pathogens.</title>
        <authorList>
            <person name="Haridas S."/>
            <person name="Albert R."/>
            <person name="Binder M."/>
            <person name="Bloem J."/>
            <person name="Labutti K."/>
            <person name="Salamov A."/>
            <person name="Andreopoulos B."/>
            <person name="Baker S."/>
            <person name="Barry K."/>
            <person name="Bills G."/>
            <person name="Bluhm B."/>
            <person name="Cannon C."/>
            <person name="Castanera R."/>
            <person name="Culley D."/>
            <person name="Daum C."/>
            <person name="Ezra D."/>
            <person name="Gonzalez J."/>
            <person name="Henrissat B."/>
            <person name="Kuo A."/>
            <person name="Liang C."/>
            <person name="Lipzen A."/>
            <person name="Lutzoni F."/>
            <person name="Magnuson J."/>
            <person name="Mondo S."/>
            <person name="Nolan M."/>
            <person name="Ohm R."/>
            <person name="Pangilinan J."/>
            <person name="Park H.-J."/>
            <person name="Ramirez L."/>
            <person name="Alfaro M."/>
            <person name="Sun H."/>
            <person name="Tritt A."/>
            <person name="Yoshinaga Y."/>
            <person name="Zwiers L.-H."/>
            <person name="Turgeon B."/>
            <person name="Goodwin S."/>
            <person name="Spatafora J."/>
            <person name="Crous P."/>
            <person name="Grigoriev I."/>
        </authorList>
    </citation>
    <scope>NUCLEOTIDE SEQUENCE</scope>
    <source>
        <strain evidence="2">CBS 121410</strain>
    </source>
</reference>
<feature type="transmembrane region" description="Helical" evidence="1">
    <location>
        <begin position="84"/>
        <end position="108"/>
    </location>
</feature>
<keyword evidence="3" id="KW-1185">Reference proteome</keyword>
<protein>
    <submittedName>
        <fullName evidence="2">Uncharacterized protein</fullName>
    </submittedName>
</protein>
<dbReference type="AlphaFoldDB" id="A0A9P4I0W2"/>
<proteinExistence type="predicted"/>
<comment type="caution">
    <text evidence="2">The sequence shown here is derived from an EMBL/GenBank/DDBJ whole genome shotgun (WGS) entry which is preliminary data.</text>
</comment>
<feature type="transmembrane region" description="Helical" evidence="1">
    <location>
        <begin position="34"/>
        <end position="54"/>
    </location>
</feature>
<gene>
    <name evidence="2" type="ORF">K490DRAFT_52670</name>
</gene>
<feature type="transmembrane region" description="Helical" evidence="1">
    <location>
        <begin position="142"/>
        <end position="175"/>
    </location>
</feature>
<organism evidence="2 3">
    <name type="scientific">Saccharata proteae CBS 121410</name>
    <dbReference type="NCBI Taxonomy" id="1314787"/>
    <lineage>
        <taxon>Eukaryota</taxon>
        <taxon>Fungi</taxon>
        <taxon>Dikarya</taxon>
        <taxon>Ascomycota</taxon>
        <taxon>Pezizomycotina</taxon>
        <taxon>Dothideomycetes</taxon>
        <taxon>Dothideomycetes incertae sedis</taxon>
        <taxon>Botryosphaeriales</taxon>
        <taxon>Saccharataceae</taxon>
        <taxon>Saccharata</taxon>
    </lineage>
</organism>
<dbReference type="Proteomes" id="UP000799776">
    <property type="component" value="Unassembled WGS sequence"/>
</dbReference>
<dbReference type="OrthoDB" id="3599804at2759"/>
<keyword evidence="1" id="KW-1133">Transmembrane helix</keyword>
<keyword evidence="1" id="KW-0472">Membrane</keyword>
<evidence type="ECO:0000313" key="3">
    <source>
        <dbReference type="Proteomes" id="UP000799776"/>
    </source>
</evidence>
<name>A0A9P4I0W2_9PEZI</name>
<sequence>MASAPAPIVVSRARAVPVINSTPGDDAVTWFETLIPAIVFISTFGSLITLTVVVSGIADPARLDPVDPSTPTGTQFRRETVRTLLAVAWLLFVLALGASNFAALLLVFHRHDVRDGFSGVRRREDPKKLLGRAVDYRNVGVYVAVGLPVLVMGAFLALSLAVVAYVGPVVIGSFIDKRSSMF</sequence>